<accession>A0ACB7PRA4</accession>
<name>A0ACB7PRA4_9PEZI</name>
<sequence length="78" mass="8918">MVLRGIMQRHQLVILLHTGYFVLTNSSTTQTWQGITPQYAPTFFPSSLQHLKDPNAFPCICMHLYVMHVTSPLTTQTK</sequence>
<gene>
    <name evidence="1" type="ORF">F5144DRAFT_26407</name>
</gene>
<protein>
    <submittedName>
        <fullName evidence="1">Uncharacterized protein</fullName>
    </submittedName>
</protein>
<dbReference type="EMBL" id="JAGIZQ010000001">
    <property type="protein sequence ID" value="KAH6649901.1"/>
    <property type="molecule type" value="Genomic_DNA"/>
</dbReference>
<reference evidence="1 2" key="1">
    <citation type="journal article" date="2021" name="Nat. Commun.">
        <title>Genetic determinants of endophytism in the Arabidopsis root mycobiome.</title>
        <authorList>
            <person name="Mesny F."/>
            <person name="Miyauchi S."/>
            <person name="Thiergart T."/>
            <person name="Pickel B."/>
            <person name="Atanasova L."/>
            <person name="Karlsson M."/>
            <person name="Huettel B."/>
            <person name="Barry K.W."/>
            <person name="Haridas S."/>
            <person name="Chen C."/>
            <person name="Bauer D."/>
            <person name="Andreopoulos W."/>
            <person name="Pangilinan J."/>
            <person name="LaButti K."/>
            <person name="Riley R."/>
            <person name="Lipzen A."/>
            <person name="Clum A."/>
            <person name="Drula E."/>
            <person name="Henrissat B."/>
            <person name="Kohler A."/>
            <person name="Grigoriev I.V."/>
            <person name="Martin F.M."/>
            <person name="Hacquard S."/>
        </authorList>
    </citation>
    <scope>NUCLEOTIDE SEQUENCE [LARGE SCALE GENOMIC DNA]</scope>
    <source>
        <strain evidence="1 2">MPI-SDFR-AT-0079</strain>
    </source>
</reference>
<dbReference type="Proteomes" id="UP000724584">
    <property type="component" value="Unassembled WGS sequence"/>
</dbReference>
<keyword evidence="2" id="KW-1185">Reference proteome</keyword>
<organism evidence="1 2">
    <name type="scientific">Chaetomium tenue</name>
    <dbReference type="NCBI Taxonomy" id="1854479"/>
    <lineage>
        <taxon>Eukaryota</taxon>
        <taxon>Fungi</taxon>
        <taxon>Dikarya</taxon>
        <taxon>Ascomycota</taxon>
        <taxon>Pezizomycotina</taxon>
        <taxon>Sordariomycetes</taxon>
        <taxon>Sordariomycetidae</taxon>
        <taxon>Sordariales</taxon>
        <taxon>Chaetomiaceae</taxon>
        <taxon>Chaetomium</taxon>
    </lineage>
</organism>
<evidence type="ECO:0000313" key="1">
    <source>
        <dbReference type="EMBL" id="KAH6649901.1"/>
    </source>
</evidence>
<evidence type="ECO:0000313" key="2">
    <source>
        <dbReference type="Proteomes" id="UP000724584"/>
    </source>
</evidence>
<comment type="caution">
    <text evidence="1">The sequence shown here is derived from an EMBL/GenBank/DDBJ whole genome shotgun (WGS) entry which is preliminary data.</text>
</comment>
<proteinExistence type="predicted"/>